<dbReference type="GO" id="GO:0004672">
    <property type="term" value="F:protein kinase activity"/>
    <property type="evidence" value="ECO:0007669"/>
    <property type="project" value="InterPro"/>
</dbReference>
<evidence type="ECO:0000256" key="6">
    <source>
        <dbReference type="SAM" id="MobiDB-lite"/>
    </source>
</evidence>
<dbReference type="Gene3D" id="1.10.510.10">
    <property type="entry name" value="Transferase(Phosphotransferase) domain 1"/>
    <property type="match status" value="1"/>
</dbReference>
<evidence type="ECO:0000313" key="8">
    <source>
        <dbReference type="EMBL" id="GJM84591.1"/>
    </source>
</evidence>
<feature type="domain" description="Serine-threonine/tyrosine-protein kinase catalytic" evidence="7">
    <location>
        <begin position="8"/>
        <end position="78"/>
    </location>
</feature>
<evidence type="ECO:0000256" key="3">
    <source>
        <dbReference type="ARBA" id="ARBA00022741"/>
    </source>
</evidence>
<dbReference type="EMBL" id="BQKI01000001">
    <property type="protein sequence ID" value="GJM84591.1"/>
    <property type="molecule type" value="Genomic_DNA"/>
</dbReference>
<sequence length="159" mass="17155">MGCSRRSSNVLLFEGFRAKIDGNDIFKIASAYNEHNGCEPVGYLAAEDFMMGLTRKSDVFGFGVVLLELLTGRKAFDQTLPVPILVKWATPLLMEDRVKECIDPKLGDQYDADGALKAARENSGGGVWSPNPPSGHPWALSPERSATTSCAASKAMALC</sequence>
<keyword evidence="9" id="KW-1185">Reference proteome</keyword>
<gene>
    <name evidence="8" type="primary">ga00274</name>
    <name evidence="8" type="ORF">PR202_ga00274</name>
</gene>
<name>A0AAV5BDT3_ELECO</name>
<dbReference type="InterPro" id="IPR052101">
    <property type="entry name" value="Plant_StressResp_Kinase"/>
</dbReference>
<evidence type="ECO:0000313" key="9">
    <source>
        <dbReference type="Proteomes" id="UP001054889"/>
    </source>
</evidence>
<accession>A0AAV5BDT3</accession>
<keyword evidence="5" id="KW-0067">ATP-binding</keyword>
<dbReference type="Proteomes" id="UP001054889">
    <property type="component" value="Unassembled WGS sequence"/>
</dbReference>
<dbReference type="PANTHER" id="PTHR47983:SF32">
    <property type="entry name" value="PROTEIN KINASE DOMAIN-CONTAINING PROTEIN"/>
    <property type="match status" value="1"/>
</dbReference>
<dbReference type="Pfam" id="PF07714">
    <property type="entry name" value="PK_Tyr_Ser-Thr"/>
    <property type="match status" value="1"/>
</dbReference>
<evidence type="ECO:0000256" key="2">
    <source>
        <dbReference type="ARBA" id="ARBA00022679"/>
    </source>
</evidence>
<reference evidence="8" key="2">
    <citation type="submission" date="2021-12" db="EMBL/GenBank/DDBJ databases">
        <title>Resequencing data analysis of finger millet.</title>
        <authorList>
            <person name="Hatakeyama M."/>
            <person name="Aluri S."/>
            <person name="Balachadran M.T."/>
            <person name="Sivarajan S.R."/>
            <person name="Poveda L."/>
            <person name="Shimizu-Inatsugi R."/>
            <person name="Schlapbach R."/>
            <person name="Sreeman S.M."/>
            <person name="Shimizu K.K."/>
        </authorList>
    </citation>
    <scope>NUCLEOTIDE SEQUENCE</scope>
</reference>
<keyword evidence="1" id="KW-0597">Phosphoprotein</keyword>
<keyword evidence="4" id="KW-0418">Kinase</keyword>
<keyword evidence="3" id="KW-0547">Nucleotide-binding</keyword>
<comment type="caution">
    <text evidence="8">The sequence shown here is derived from an EMBL/GenBank/DDBJ whole genome shotgun (WGS) entry which is preliminary data.</text>
</comment>
<evidence type="ECO:0000259" key="7">
    <source>
        <dbReference type="Pfam" id="PF07714"/>
    </source>
</evidence>
<feature type="region of interest" description="Disordered" evidence="6">
    <location>
        <begin position="121"/>
        <end position="142"/>
    </location>
</feature>
<evidence type="ECO:0000256" key="4">
    <source>
        <dbReference type="ARBA" id="ARBA00022777"/>
    </source>
</evidence>
<keyword evidence="2" id="KW-0808">Transferase</keyword>
<reference evidence="8" key="1">
    <citation type="journal article" date="2018" name="DNA Res.">
        <title>Multiple hybrid de novo genome assembly of finger millet, an orphan allotetraploid crop.</title>
        <authorList>
            <person name="Hatakeyama M."/>
            <person name="Aluri S."/>
            <person name="Balachadran M.T."/>
            <person name="Sivarajan S.R."/>
            <person name="Patrignani A."/>
            <person name="Gruter S."/>
            <person name="Poveda L."/>
            <person name="Shimizu-Inatsugi R."/>
            <person name="Baeten J."/>
            <person name="Francoijs K.J."/>
            <person name="Nataraja K.N."/>
            <person name="Reddy Y.A.N."/>
            <person name="Phadnis S."/>
            <person name="Ravikumar R.L."/>
            <person name="Schlapbach R."/>
            <person name="Sreeman S.M."/>
            <person name="Shimizu K.K."/>
        </authorList>
    </citation>
    <scope>NUCLEOTIDE SEQUENCE</scope>
</reference>
<dbReference type="InterPro" id="IPR011009">
    <property type="entry name" value="Kinase-like_dom_sf"/>
</dbReference>
<proteinExistence type="predicted"/>
<dbReference type="SUPFAM" id="SSF56112">
    <property type="entry name" value="Protein kinase-like (PK-like)"/>
    <property type="match status" value="1"/>
</dbReference>
<dbReference type="GO" id="GO:0005524">
    <property type="term" value="F:ATP binding"/>
    <property type="evidence" value="ECO:0007669"/>
    <property type="project" value="UniProtKB-KW"/>
</dbReference>
<organism evidence="8 9">
    <name type="scientific">Eleusine coracana subsp. coracana</name>
    <dbReference type="NCBI Taxonomy" id="191504"/>
    <lineage>
        <taxon>Eukaryota</taxon>
        <taxon>Viridiplantae</taxon>
        <taxon>Streptophyta</taxon>
        <taxon>Embryophyta</taxon>
        <taxon>Tracheophyta</taxon>
        <taxon>Spermatophyta</taxon>
        <taxon>Magnoliopsida</taxon>
        <taxon>Liliopsida</taxon>
        <taxon>Poales</taxon>
        <taxon>Poaceae</taxon>
        <taxon>PACMAD clade</taxon>
        <taxon>Chloridoideae</taxon>
        <taxon>Cynodonteae</taxon>
        <taxon>Eleusininae</taxon>
        <taxon>Eleusine</taxon>
    </lineage>
</organism>
<protein>
    <recommendedName>
        <fullName evidence="7">Serine-threonine/tyrosine-protein kinase catalytic domain-containing protein</fullName>
    </recommendedName>
</protein>
<evidence type="ECO:0000256" key="1">
    <source>
        <dbReference type="ARBA" id="ARBA00022553"/>
    </source>
</evidence>
<dbReference type="AlphaFoldDB" id="A0AAV5BDT3"/>
<dbReference type="PANTHER" id="PTHR47983">
    <property type="entry name" value="PTO-INTERACTING PROTEIN 1-LIKE"/>
    <property type="match status" value="1"/>
</dbReference>
<dbReference type="InterPro" id="IPR001245">
    <property type="entry name" value="Ser-Thr/Tyr_kinase_cat_dom"/>
</dbReference>
<evidence type="ECO:0000256" key="5">
    <source>
        <dbReference type="ARBA" id="ARBA00022840"/>
    </source>
</evidence>